<evidence type="ECO:0000256" key="2">
    <source>
        <dbReference type="SAM" id="Phobius"/>
    </source>
</evidence>
<dbReference type="OrthoDB" id="10558155at2759"/>
<evidence type="ECO:0008006" key="5">
    <source>
        <dbReference type="Google" id="ProtNLM"/>
    </source>
</evidence>
<keyword evidence="2" id="KW-0472">Membrane</keyword>
<name>A0A812QDI7_SYMPI</name>
<organism evidence="3 4">
    <name type="scientific">Symbiodinium pilosum</name>
    <name type="common">Dinoflagellate</name>
    <dbReference type="NCBI Taxonomy" id="2952"/>
    <lineage>
        <taxon>Eukaryota</taxon>
        <taxon>Sar</taxon>
        <taxon>Alveolata</taxon>
        <taxon>Dinophyceae</taxon>
        <taxon>Suessiales</taxon>
        <taxon>Symbiodiniaceae</taxon>
        <taxon>Symbiodinium</taxon>
    </lineage>
</organism>
<dbReference type="Proteomes" id="UP000649617">
    <property type="component" value="Unassembled WGS sequence"/>
</dbReference>
<feature type="transmembrane region" description="Helical" evidence="2">
    <location>
        <begin position="1022"/>
        <end position="1043"/>
    </location>
</feature>
<feature type="transmembrane region" description="Helical" evidence="2">
    <location>
        <begin position="103"/>
        <end position="122"/>
    </location>
</feature>
<evidence type="ECO:0000256" key="1">
    <source>
        <dbReference type="SAM" id="MobiDB-lite"/>
    </source>
</evidence>
<feature type="transmembrane region" description="Helical" evidence="2">
    <location>
        <begin position="12"/>
        <end position="32"/>
    </location>
</feature>
<keyword evidence="4" id="KW-1185">Reference proteome</keyword>
<feature type="region of interest" description="Disordered" evidence="1">
    <location>
        <begin position="794"/>
        <end position="823"/>
    </location>
</feature>
<accession>A0A812QDI7</accession>
<gene>
    <name evidence="3" type="ORF">SPIL2461_LOCUS9527</name>
</gene>
<feature type="compositionally biased region" description="Polar residues" evidence="1">
    <location>
        <begin position="868"/>
        <end position="885"/>
    </location>
</feature>
<comment type="caution">
    <text evidence="3">The sequence shown here is derived from an EMBL/GenBank/DDBJ whole genome shotgun (WGS) entry which is preliminary data.</text>
</comment>
<feature type="transmembrane region" description="Helical" evidence="2">
    <location>
        <begin position="916"/>
        <end position="935"/>
    </location>
</feature>
<keyword evidence="2" id="KW-0812">Transmembrane</keyword>
<feature type="transmembrane region" description="Helical" evidence="2">
    <location>
        <begin position="1055"/>
        <end position="1075"/>
    </location>
</feature>
<proteinExistence type="predicted"/>
<feature type="transmembrane region" description="Helical" evidence="2">
    <location>
        <begin position="190"/>
        <end position="211"/>
    </location>
</feature>
<evidence type="ECO:0000313" key="4">
    <source>
        <dbReference type="Proteomes" id="UP000649617"/>
    </source>
</evidence>
<keyword evidence="2" id="KW-1133">Transmembrane helix</keyword>
<dbReference type="EMBL" id="CAJNIZ010016669">
    <property type="protein sequence ID" value="CAE7388794.1"/>
    <property type="molecule type" value="Genomic_DNA"/>
</dbReference>
<feature type="region of interest" description="Disordered" evidence="1">
    <location>
        <begin position="1301"/>
        <end position="1331"/>
    </location>
</feature>
<reference evidence="3" key="1">
    <citation type="submission" date="2021-02" db="EMBL/GenBank/DDBJ databases">
        <authorList>
            <person name="Dougan E. K."/>
            <person name="Rhodes N."/>
            <person name="Thang M."/>
            <person name="Chan C."/>
        </authorList>
    </citation>
    <scope>NUCLEOTIDE SEQUENCE</scope>
</reference>
<sequence length="1434" mass="158796">MAWRDGPQADAVLSESWVAVILTTVFSFHWLITRSSCALGFQSKITKKACPLTTQGLQEHTEELCELDHIFARSWFLACRYLVHIHLLPLCGGILQFQRQQDLLGAVWLVLLWLAYGVFLLVSSNVLQATPKNARFTCNIIYGAVLGCLLASGGESKDSYVTRRDFLMRCQIILAVVFPDRAVLHPHAIIFLAGYVGTTVLACGFDGVGVWFWEQQAFQIILTCVILPTVTVNIHRERIEAFIKAENSDSLVSAFRSMLKGVCDCNLLLDSNAHICGTSTGLQRLLGTQEDLTGRKFSEFIVEDKRYMKLEDFLVEPTASGGNDHATPRCMRVALKGSGRHVPVDVFHVSLPKRSTSLGSSSDCHLLALIEDADARLKAEVEPNTRRPTSSYLQVQGFPGHHASDCQSSTCSEVEVFEELSQITLLLDCSTELFDISEAHLRFSRVTNQSQMKLGMPTLKRFVRPLDWPALKTKLFHYASAVTRPQALSPVMLRLPGEPRKYLRARGVSIKSVFSGFRPRAQPTYLHLTLNKFQNAQRQMSSRPMAAGYKRACPRHAVAVDEEKSLMPENSEVQPELLWNRHIRLGSDEVHPSLLGQEMKAGRLIDAVTLVFPSPGICGPASLVLNHQFDIWCVKSLQQSLSIGLLHRYLDWNCHAWLFDVGIGTFAFALMETCPSGADPSLVASAAVPAQLAEALARLRGAGSALEMVLQSGEACFGTEGKEHQARLRFVCPANWLTAAPDAAGGHTALIAVEQPQSCRWVAWVSSLLLCADKRLRPVPAEARRVIHCRRQATAVNSKQDGEANGRKHGPTMDSTAHAQAARDVREAALPRMDRSGVLFHLGQFVINTADGTTSVVAGWDRQPNPKMPSSQNLTGTSPRISSETVPDPGSSVCVLVGILMFFPKDAELDESAWSLPDYMVVRLSFLGIVCVLLLKTSWVIFTHRQDLCDCVRSCGRRVSDCFARGKARFTDRSQEERMVAEAVCERRLQMAWTLNNVLLIVQLVVCVNMQINIAIDNQDRWAGASLSWLAIAALALLCISFIIPQCLRVGTLDVWYVCGTALVGLALSPFFTTYNQSIRMSRLLVGLYRIPATTVSTRPWLVVLCNLATAALMLARINLENHAVSGTCEQWDGVLNSSCMEALNFLLVSMVGVVLDRALRSQVQQDVQCRNTAAELSAASSLLHLTCDAVFELDEELRLAENCQQLSAMLLRDPISLKGTRFTDFMPTDDEATRTAEILKGSSSSDPSNTDFRAEAFHTRLVDSCSSKFRSEVFHVSYTRIDGRHWHLLGLRDFTDQGSLAGPNAVDSRHDRGDMQASHAPVTPTAQCPNPDDRGRALFLQIDMDALLVRGASIAVSRFAGQALDRIFGSLEIRFLTDVWQQVQVLAERRELKNKELNFSNLEIQWTPQRVVSVSGTIEVIRRMDGHLCAQAR</sequence>
<protein>
    <recommendedName>
        <fullName evidence="5">PAS domain-containing protein</fullName>
    </recommendedName>
</protein>
<feature type="region of interest" description="Disordered" evidence="1">
    <location>
        <begin position="858"/>
        <end position="886"/>
    </location>
</feature>
<evidence type="ECO:0000313" key="3">
    <source>
        <dbReference type="EMBL" id="CAE7388794.1"/>
    </source>
</evidence>
<feature type="transmembrane region" description="Helical" evidence="2">
    <location>
        <begin position="997"/>
        <end position="1016"/>
    </location>
</feature>